<keyword evidence="2" id="KW-1185">Reference proteome</keyword>
<dbReference type="EMBL" id="NBIV01000154">
    <property type="protein sequence ID" value="PXF42669.1"/>
    <property type="molecule type" value="Genomic_DNA"/>
</dbReference>
<organism evidence="1 2">
    <name type="scientific">Gracilariopsis chorda</name>
    <dbReference type="NCBI Taxonomy" id="448386"/>
    <lineage>
        <taxon>Eukaryota</taxon>
        <taxon>Rhodophyta</taxon>
        <taxon>Florideophyceae</taxon>
        <taxon>Rhodymeniophycidae</taxon>
        <taxon>Gracilariales</taxon>
        <taxon>Gracilariaceae</taxon>
        <taxon>Gracilariopsis</taxon>
    </lineage>
</organism>
<reference evidence="1 2" key="1">
    <citation type="journal article" date="2018" name="Mol. Biol. Evol.">
        <title>Analysis of the draft genome of the red seaweed Gracilariopsis chorda provides insights into genome size evolution in Rhodophyta.</title>
        <authorList>
            <person name="Lee J."/>
            <person name="Yang E.C."/>
            <person name="Graf L."/>
            <person name="Yang J.H."/>
            <person name="Qiu H."/>
            <person name="Zel Zion U."/>
            <person name="Chan C.X."/>
            <person name="Stephens T.G."/>
            <person name="Weber A.P.M."/>
            <person name="Boo G.H."/>
            <person name="Boo S.M."/>
            <person name="Kim K.M."/>
            <person name="Shin Y."/>
            <person name="Jung M."/>
            <person name="Lee S.J."/>
            <person name="Yim H.S."/>
            <person name="Lee J.H."/>
            <person name="Bhattacharya D."/>
            <person name="Yoon H.S."/>
        </authorList>
    </citation>
    <scope>NUCLEOTIDE SEQUENCE [LARGE SCALE GENOMIC DNA]</scope>
    <source>
        <strain evidence="1 2">SKKU-2015</strain>
        <tissue evidence="1">Whole body</tissue>
    </source>
</reference>
<dbReference type="OrthoDB" id="10339202at2759"/>
<sequence>MSQVDMEHSTEHGTDLHPQMPFTIREALYGNSGLEPCVRQISHEWEPTVLRRLRLFEPIIDRPKQAIHHLFELFILHVCQLSAAYNRGWVEDLVQYLSAISQHLIRPVQPDKSVQWAAAIYDERGRIRRYIPQREECYPKSESIEAAQIVDIISRYTRSFMEPDITREELSRMSGLMDEPAKTAVMVYAWYLNTYRIKNGWLRPFLNSPLGRRERDRRVPEASRRNGYIAGGRLGRAREALHTLYALAFIDTRGHLVWYTIRRATRGEIIGSLACSYARGNNCRINSSKDVRKSIQIRYDHVCNFEVLDFRLWDSWTHNFRSTGPCKSMGRQKLSLRAVRFDEAVILEDALAVGYRIVQGVLINPKGKPIQVARRRDGLFRARRKFLRSVEKEPIDWHPRMRLV</sequence>
<gene>
    <name evidence="1" type="ORF">BWQ96_07612</name>
</gene>
<name>A0A2V3IKV2_9FLOR</name>
<comment type="caution">
    <text evidence="1">The sequence shown here is derived from an EMBL/GenBank/DDBJ whole genome shotgun (WGS) entry which is preliminary data.</text>
</comment>
<dbReference type="Proteomes" id="UP000247409">
    <property type="component" value="Unassembled WGS sequence"/>
</dbReference>
<accession>A0A2V3IKV2</accession>
<evidence type="ECO:0000313" key="2">
    <source>
        <dbReference type="Proteomes" id="UP000247409"/>
    </source>
</evidence>
<proteinExistence type="predicted"/>
<protein>
    <submittedName>
        <fullName evidence="1">Uncharacterized protein</fullName>
    </submittedName>
</protein>
<evidence type="ECO:0000313" key="1">
    <source>
        <dbReference type="EMBL" id="PXF42669.1"/>
    </source>
</evidence>
<dbReference type="AlphaFoldDB" id="A0A2V3IKV2"/>